<keyword evidence="1" id="KW-0812">Transmembrane</keyword>
<dbReference type="EMBL" id="PP965496">
    <property type="protein sequence ID" value="XCO00250.1"/>
    <property type="molecule type" value="Genomic_DNA"/>
</dbReference>
<accession>A0AAU8MJ31</accession>
<keyword evidence="1" id="KW-0472">Membrane</keyword>
<name>A0AAU8MJ31_9CAUD</name>
<protein>
    <submittedName>
        <fullName evidence="2">Uncharacterized protein</fullName>
    </submittedName>
</protein>
<evidence type="ECO:0000313" key="2">
    <source>
        <dbReference type="EMBL" id="XCO00250.1"/>
    </source>
</evidence>
<proteinExistence type="predicted"/>
<evidence type="ECO:0000256" key="1">
    <source>
        <dbReference type="SAM" id="Phobius"/>
    </source>
</evidence>
<organism evidence="2">
    <name type="scientific">Geladintestivirus 6</name>
    <dbReference type="NCBI Taxonomy" id="3233138"/>
    <lineage>
        <taxon>Viruses</taxon>
        <taxon>Duplodnaviria</taxon>
        <taxon>Heunggongvirae</taxon>
        <taxon>Uroviricota</taxon>
        <taxon>Caudoviricetes</taxon>
        <taxon>Crassvirales</taxon>
    </lineage>
</organism>
<keyword evidence="1" id="KW-1133">Transmembrane helix</keyword>
<feature type="transmembrane region" description="Helical" evidence="1">
    <location>
        <begin position="12"/>
        <end position="33"/>
    </location>
</feature>
<sequence length="46" mass="5227">MKKVFSIICRLFVWTIVGLFSAMFTIALLIGIAEGDLSHGLFYYLQ</sequence>
<reference evidence="2" key="1">
    <citation type="submission" date="2024-06" db="EMBL/GenBank/DDBJ databases">
        <title>Intestivirid acquisition increases across infancy in a wild primate population.</title>
        <authorList>
            <person name="Schneider-Creas I.A."/>
            <person name="Moya I.L."/>
            <person name="Chiou K.L."/>
            <person name="Baniel A."/>
            <person name="Azanaw Haile A."/>
            <person name="Kebede F."/>
            <person name="Abebe B."/>
            <person name="Snyder-Mackler N."/>
            <person name="Varsani A."/>
        </authorList>
    </citation>
    <scope>NUCLEOTIDE SEQUENCE</scope>
    <source>
        <strain evidence="2">Int_RNL_2018_1178_PEE</strain>
    </source>
</reference>